<dbReference type="AlphaFoldDB" id="A0A921MRL9"/>
<feature type="signal peptide" evidence="2">
    <location>
        <begin position="1"/>
        <end position="21"/>
    </location>
</feature>
<accession>A0A921MRL9</accession>
<feature type="domain" description="GH16" evidence="3">
    <location>
        <begin position="123"/>
        <end position="425"/>
    </location>
</feature>
<evidence type="ECO:0000313" key="4">
    <source>
        <dbReference type="EMBL" id="HJG88804.1"/>
    </source>
</evidence>
<evidence type="ECO:0000256" key="1">
    <source>
        <dbReference type="ARBA" id="ARBA00006865"/>
    </source>
</evidence>
<dbReference type="Proteomes" id="UP000757103">
    <property type="component" value="Unassembled WGS sequence"/>
</dbReference>
<sequence>MKRIILAILAVALFSVTNLSAQTIKGIPYQTVVRDAEGNPMPNQEVTARFYIQRTISSRSDADPQLLYSETQTTESDANGLVSLQVGEGAPLEGSFDAVDWWGKVSIKVELDLPGTGERTFTTTQELASVPYALSAEKALLLKSDDGTQWSLECDNNGNLKSVKIPRNYTKLVFSDEFDGTGLPDDSKWGYEEGYTRNGEEQYYTVARKENCYKDGGYLHIVCRNDSSVIENALYEKPWGEGGSHGYRADTIIPITSASVVTKGKFAFTYGRVEVRAKLPVCLGSWPAIWMFPQDRSDWPACGEIDIIEHVGYDPNNIYFTVHSTKYNSNNQPNRYASSAHIDDPEAWHVYAFEWHPDRLMWYIDDELQFTVLRGRTYSDSNWPFNKDFYLLLNFAFGGGWGGREGIDVEALPLEYLIDYVRIYQ</sequence>
<protein>
    <submittedName>
        <fullName evidence="4">Family 16 glycosylhydrolase</fullName>
    </submittedName>
</protein>
<dbReference type="CDD" id="cd08023">
    <property type="entry name" value="GH16_laminarinase_like"/>
    <property type="match status" value="1"/>
</dbReference>
<reference evidence="4" key="2">
    <citation type="submission" date="2021-09" db="EMBL/GenBank/DDBJ databases">
        <authorList>
            <person name="Gilroy R."/>
        </authorList>
    </citation>
    <scope>NUCLEOTIDE SEQUENCE</scope>
    <source>
        <strain evidence="4">CHK121-7720</strain>
    </source>
</reference>
<evidence type="ECO:0000256" key="2">
    <source>
        <dbReference type="SAM" id="SignalP"/>
    </source>
</evidence>
<proteinExistence type="inferred from homology"/>
<keyword evidence="2" id="KW-0732">Signal</keyword>
<dbReference type="InterPro" id="IPR013320">
    <property type="entry name" value="ConA-like_dom_sf"/>
</dbReference>
<dbReference type="InterPro" id="IPR000757">
    <property type="entry name" value="Beta-glucanase-like"/>
</dbReference>
<feature type="chain" id="PRO_5037389461" evidence="2">
    <location>
        <begin position="22"/>
        <end position="425"/>
    </location>
</feature>
<reference evidence="4" key="1">
    <citation type="journal article" date="2021" name="PeerJ">
        <title>Extensive microbial diversity within the chicken gut microbiome revealed by metagenomics and culture.</title>
        <authorList>
            <person name="Gilroy R."/>
            <person name="Ravi A."/>
            <person name="Getino M."/>
            <person name="Pursley I."/>
            <person name="Horton D.L."/>
            <person name="Alikhan N.F."/>
            <person name="Baker D."/>
            <person name="Gharbi K."/>
            <person name="Hall N."/>
            <person name="Watson M."/>
            <person name="Adriaenssens E.M."/>
            <person name="Foster-Nyarko E."/>
            <person name="Jarju S."/>
            <person name="Secka A."/>
            <person name="Antonio M."/>
            <person name="Oren A."/>
            <person name="Chaudhuri R.R."/>
            <person name="La Ragione R."/>
            <person name="Hildebrand F."/>
            <person name="Pallen M.J."/>
        </authorList>
    </citation>
    <scope>NUCLEOTIDE SEQUENCE</scope>
    <source>
        <strain evidence="4">CHK121-7720</strain>
    </source>
</reference>
<dbReference type="PROSITE" id="PS51762">
    <property type="entry name" value="GH16_2"/>
    <property type="match status" value="1"/>
</dbReference>
<organism evidence="4 5">
    <name type="scientific">Barnesiella viscericola</name>
    <dbReference type="NCBI Taxonomy" id="397865"/>
    <lineage>
        <taxon>Bacteria</taxon>
        <taxon>Pseudomonadati</taxon>
        <taxon>Bacteroidota</taxon>
        <taxon>Bacteroidia</taxon>
        <taxon>Bacteroidales</taxon>
        <taxon>Barnesiellaceae</taxon>
        <taxon>Barnesiella</taxon>
    </lineage>
</organism>
<dbReference type="PANTHER" id="PTHR10963:SF55">
    <property type="entry name" value="GLYCOSIDE HYDROLASE FAMILY 16 PROTEIN"/>
    <property type="match status" value="1"/>
</dbReference>
<gene>
    <name evidence="4" type="ORF">K8U91_04920</name>
</gene>
<evidence type="ECO:0000259" key="3">
    <source>
        <dbReference type="PROSITE" id="PS51762"/>
    </source>
</evidence>
<dbReference type="InterPro" id="IPR050546">
    <property type="entry name" value="Glycosyl_Hydrlase_16"/>
</dbReference>
<evidence type="ECO:0000313" key="5">
    <source>
        <dbReference type="Proteomes" id="UP000757103"/>
    </source>
</evidence>
<comment type="caution">
    <text evidence="4">The sequence shown here is derived from an EMBL/GenBank/DDBJ whole genome shotgun (WGS) entry which is preliminary data.</text>
</comment>
<name>A0A921MRL9_9BACT</name>
<comment type="similarity">
    <text evidence="1">Belongs to the glycosyl hydrolase 16 family.</text>
</comment>
<dbReference type="RefSeq" id="WP_273305839.1">
    <property type="nucleotide sequence ID" value="NZ_DYUD01000015.1"/>
</dbReference>
<dbReference type="PANTHER" id="PTHR10963">
    <property type="entry name" value="GLYCOSYL HYDROLASE-RELATED"/>
    <property type="match status" value="1"/>
</dbReference>
<dbReference type="SUPFAM" id="SSF49899">
    <property type="entry name" value="Concanavalin A-like lectins/glucanases"/>
    <property type="match status" value="1"/>
</dbReference>
<dbReference type="GO" id="GO:0004553">
    <property type="term" value="F:hydrolase activity, hydrolyzing O-glycosyl compounds"/>
    <property type="evidence" value="ECO:0007669"/>
    <property type="project" value="InterPro"/>
</dbReference>
<dbReference type="Pfam" id="PF00722">
    <property type="entry name" value="Glyco_hydro_16"/>
    <property type="match status" value="1"/>
</dbReference>
<dbReference type="Gene3D" id="2.60.120.200">
    <property type="match status" value="1"/>
</dbReference>
<dbReference type="GO" id="GO:0005975">
    <property type="term" value="P:carbohydrate metabolic process"/>
    <property type="evidence" value="ECO:0007669"/>
    <property type="project" value="InterPro"/>
</dbReference>
<dbReference type="EMBL" id="DYUD01000015">
    <property type="protein sequence ID" value="HJG88804.1"/>
    <property type="molecule type" value="Genomic_DNA"/>
</dbReference>